<sequence length="191" mass="21204">MELCGRQKVVQRKMVLLGDGACGKTSALNVFTRGEPTVFENYVHDIFVDNVHMELSLWDTAGQEEFDRLRALSYEDTHVLMLCFSIDSRDSFENVGSKWIAEINDNCPGVRVVLTALKCDLRKDEEMNDNPDAISFDQGLAKAKEIGAVKYLECSAVQNRGIRESFYEAAKVALEVKPAGSNGSSSQCVIL</sequence>
<keyword evidence="9" id="KW-0636">Prenylation</keyword>
<dbReference type="GO" id="GO:0007264">
    <property type="term" value="P:small GTPase-mediated signal transduction"/>
    <property type="evidence" value="ECO:0007669"/>
    <property type="project" value="InterPro"/>
</dbReference>
<accession>A0A9W9I5C3</accession>
<dbReference type="SUPFAM" id="SSF52540">
    <property type="entry name" value="P-loop containing nucleoside triphosphate hydrolases"/>
    <property type="match status" value="1"/>
</dbReference>
<dbReference type="EMBL" id="JAPQKO010000005">
    <property type="protein sequence ID" value="KAJ5162160.1"/>
    <property type="molecule type" value="Genomic_DNA"/>
</dbReference>
<comment type="caution">
    <text evidence="11">The sequence shown here is derived from an EMBL/GenBank/DDBJ whole genome shotgun (WGS) entry which is preliminary data.</text>
</comment>
<organism evidence="11 12">
    <name type="scientific">Penicillium capsulatum</name>
    <dbReference type="NCBI Taxonomy" id="69766"/>
    <lineage>
        <taxon>Eukaryota</taxon>
        <taxon>Fungi</taxon>
        <taxon>Dikarya</taxon>
        <taxon>Ascomycota</taxon>
        <taxon>Pezizomycotina</taxon>
        <taxon>Eurotiomycetes</taxon>
        <taxon>Eurotiomycetidae</taxon>
        <taxon>Eurotiales</taxon>
        <taxon>Aspergillaceae</taxon>
        <taxon>Penicillium</taxon>
    </lineage>
</organism>
<keyword evidence="3" id="KW-1003">Cell membrane</keyword>
<evidence type="ECO:0000313" key="11">
    <source>
        <dbReference type="EMBL" id="KAJ5162160.1"/>
    </source>
</evidence>
<dbReference type="SMART" id="SM00174">
    <property type="entry name" value="RHO"/>
    <property type="match status" value="1"/>
</dbReference>
<dbReference type="SMART" id="SM00173">
    <property type="entry name" value="RAS"/>
    <property type="match status" value="1"/>
</dbReference>
<evidence type="ECO:0000256" key="6">
    <source>
        <dbReference type="ARBA" id="ARBA00023134"/>
    </source>
</evidence>
<evidence type="ECO:0000256" key="1">
    <source>
        <dbReference type="ARBA" id="ARBA00004193"/>
    </source>
</evidence>
<dbReference type="AlphaFoldDB" id="A0A9W9I5C3"/>
<dbReference type="InterPro" id="IPR027417">
    <property type="entry name" value="P-loop_NTPase"/>
</dbReference>
<dbReference type="PRINTS" id="PR00449">
    <property type="entry name" value="RASTRNSFRMNG"/>
</dbReference>
<reference evidence="11" key="1">
    <citation type="submission" date="2022-11" db="EMBL/GenBank/DDBJ databases">
        <authorList>
            <person name="Petersen C."/>
        </authorList>
    </citation>
    <scope>NUCLEOTIDE SEQUENCE</scope>
    <source>
        <strain evidence="11">IBT 21917</strain>
    </source>
</reference>
<dbReference type="Proteomes" id="UP001146351">
    <property type="component" value="Unassembled WGS sequence"/>
</dbReference>
<dbReference type="GO" id="GO:0007163">
    <property type="term" value="P:establishment or maintenance of cell polarity"/>
    <property type="evidence" value="ECO:0007669"/>
    <property type="project" value="UniProtKB-ARBA"/>
</dbReference>
<comment type="subcellular location">
    <subcellularLocation>
        <location evidence="1">Cell membrane</location>
        <topology evidence="1">Lipid-anchor</topology>
    </subcellularLocation>
</comment>
<gene>
    <name evidence="11" type="ORF">N7492_007552</name>
</gene>
<dbReference type="PROSITE" id="PS51420">
    <property type="entry name" value="RHO"/>
    <property type="match status" value="1"/>
</dbReference>
<dbReference type="GO" id="GO:0005886">
    <property type="term" value="C:plasma membrane"/>
    <property type="evidence" value="ECO:0007669"/>
    <property type="project" value="UniProtKB-SubCell"/>
</dbReference>
<evidence type="ECO:0000256" key="3">
    <source>
        <dbReference type="ARBA" id="ARBA00022475"/>
    </source>
</evidence>
<evidence type="ECO:0000256" key="10">
    <source>
        <dbReference type="ARBA" id="ARBA00067968"/>
    </source>
</evidence>
<dbReference type="GO" id="GO:0017157">
    <property type="term" value="P:regulation of exocytosis"/>
    <property type="evidence" value="ECO:0007669"/>
    <property type="project" value="UniProtKB-ARBA"/>
</dbReference>
<keyword evidence="5" id="KW-0547">Nucleotide-binding</keyword>
<dbReference type="Pfam" id="PF00071">
    <property type="entry name" value="Ras"/>
    <property type="match status" value="1"/>
</dbReference>
<name>A0A9W9I5C3_9EURO</name>
<dbReference type="InterPro" id="IPR001806">
    <property type="entry name" value="Small_GTPase"/>
</dbReference>
<dbReference type="PROSITE" id="PS51419">
    <property type="entry name" value="RAB"/>
    <property type="match status" value="1"/>
</dbReference>
<evidence type="ECO:0000313" key="12">
    <source>
        <dbReference type="Proteomes" id="UP001146351"/>
    </source>
</evidence>
<dbReference type="InterPro" id="IPR005225">
    <property type="entry name" value="Small_GTP-bd"/>
</dbReference>
<dbReference type="OrthoDB" id="8830751at2759"/>
<evidence type="ECO:0000256" key="2">
    <source>
        <dbReference type="ARBA" id="ARBA00010142"/>
    </source>
</evidence>
<reference evidence="11" key="2">
    <citation type="journal article" date="2023" name="IMA Fungus">
        <title>Comparative genomic study of the Penicillium genus elucidates a diverse pangenome and 15 lateral gene transfer events.</title>
        <authorList>
            <person name="Petersen C."/>
            <person name="Sorensen T."/>
            <person name="Nielsen M.R."/>
            <person name="Sondergaard T.E."/>
            <person name="Sorensen J.L."/>
            <person name="Fitzpatrick D.A."/>
            <person name="Frisvad J.C."/>
            <person name="Nielsen K.L."/>
        </authorList>
    </citation>
    <scope>NUCLEOTIDE SEQUENCE</scope>
    <source>
        <strain evidence="11">IBT 21917</strain>
    </source>
</reference>
<dbReference type="InterPro" id="IPR003578">
    <property type="entry name" value="Small_GTPase_Rho"/>
</dbReference>
<dbReference type="PROSITE" id="PS51421">
    <property type="entry name" value="RAS"/>
    <property type="match status" value="1"/>
</dbReference>
<dbReference type="Gene3D" id="3.40.50.300">
    <property type="entry name" value="P-loop containing nucleotide triphosphate hydrolases"/>
    <property type="match status" value="1"/>
</dbReference>
<protein>
    <recommendedName>
        <fullName evidence="10">GTP-binding protein RHO3</fullName>
    </recommendedName>
</protein>
<comment type="similarity">
    <text evidence="2">Belongs to the small GTPase superfamily. Rho family.</text>
</comment>
<keyword evidence="4" id="KW-0488">Methylation</keyword>
<evidence type="ECO:0000256" key="4">
    <source>
        <dbReference type="ARBA" id="ARBA00022481"/>
    </source>
</evidence>
<keyword evidence="12" id="KW-1185">Reference proteome</keyword>
<dbReference type="GO" id="GO:0003924">
    <property type="term" value="F:GTPase activity"/>
    <property type="evidence" value="ECO:0007669"/>
    <property type="project" value="InterPro"/>
</dbReference>
<dbReference type="SMART" id="SM00175">
    <property type="entry name" value="RAB"/>
    <property type="match status" value="1"/>
</dbReference>
<evidence type="ECO:0000256" key="5">
    <source>
        <dbReference type="ARBA" id="ARBA00022741"/>
    </source>
</evidence>
<keyword evidence="6" id="KW-0342">GTP-binding</keyword>
<keyword evidence="7" id="KW-0472">Membrane</keyword>
<dbReference type="GO" id="GO:0030036">
    <property type="term" value="P:actin cytoskeleton organization"/>
    <property type="evidence" value="ECO:0007669"/>
    <property type="project" value="UniProtKB-ARBA"/>
</dbReference>
<evidence type="ECO:0000256" key="7">
    <source>
        <dbReference type="ARBA" id="ARBA00023136"/>
    </source>
</evidence>
<proteinExistence type="inferred from homology"/>
<evidence type="ECO:0000256" key="8">
    <source>
        <dbReference type="ARBA" id="ARBA00023288"/>
    </source>
</evidence>
<dbReference type="FunFam" id="3.40.50.300:FF:000780">
    <property type="entry name" value="Rho GTPase Rho3"/>
    <property type="match status" value="1"/>
</dbReference>
<dbReference type="PANTHER" id="PTHR24072">
    <property type="entry name" value="RHO FAMILY GTPASE"/>
    <property type="match status" value="1"/>
</dbReference>
<dbReference type="NCBIfam" id="TIGR00231">
    <property type="entry name" value="small_GTP"/>
    <property type="match status" value="1"/>
</dbReference>
<evidence type="ECO:0000256" key="9">
    <source>
        <dbReference type="ARBA" id="ARBA00023289"/>
    </source>
</evidence>
<dbReference type="GO" id="GO:0005525">
    <property type="term" value="F:GTP binding"/>
    <property type="evidence" value="ECO:0007669"/>
    <property type="project" value="UniProtKB-KW"/>
</dbReference>
<keyword evidence="8" id="KW-0449">Lipoprotein</keyword>